<protein>
    <submittedName>
        <fullName evidence="2">Uncharacterized protein</fullName>
    </submittedName>
</protein>
<dbReference type="RefSeq" id="XP_013435664.1">
    <property type="nucleotide sequence ID" value="XM_013580210.1"/>
</dbReference>
<feature type="region of interest" description="Disordered" evidence="1">
    <location>
        <begin position="1"/>
        <end position="32"/>
    </location>
</feature>
<feature type="compositionally biased region" description="Low complexity" evidence="1">
    <location>
        <begin position="116"/>
        <end position="148"/>
    </location>
</feature>
<evidence type="ECO:0000313" key="2">
    <source>
        <dbReference type="EMBL" id="CDJ67197.1"/>
    </source>
</evidence>
<dbReference type="EMBL" id="HG724156">
    <property type="protein sequence ID" value="CDJ67197.1"/>
    <property type="molecule type" value="Genomic_DNA"/>
</dbReference>
<proteinExistence type="predicted"/>
<feature type="compositionally biased region" description="Pro residues" evidence="1">
    <location>
        <begin position="1"/>
        <end position="25"/>
    </location>
</feature>
<organism evidence="2 3">
    <name type="scientific">Eimeria necatrix</name>
    <dbReference type="NCBI Taxonomy" id="51315"/>
    <lineage>
        <taxon>Eukaryota</taxon>
        <taxon>Sar</taxon>
        <taxon>Alveolata</taxon>
        <taxon>Apicomplexa</taxon>
        <taxon>Conoidasida</taxon>
        <taxon>Coccidia</taxon>
        <taxon>Eucoccidiorida</taxon>
        <taxon>Eimeriorina</taxon>
        <taxon>Eimeriidae</taxon>
        <taxon>Eimeria</taxon>
    </lineage>
</organism>
<reference evidence="2" key="2">
    <citation type="submission" date="2013-10" db="EMBL/GenBank/DDBJ databases">
        <authorList>
            <person name="Aslett M."/>
        </authorList>
    </citation>
    <scope>NUCLEOTIDE SEQUENCE [LARGE SCALE GENOMIC DNA]</scope>
    <source>
        <strain evidence="2">Houghton</strain>
    </source>
</reference>
<accession>U6MSL7</accession>
<name>U6MSL7_9EIME</name>
<reference evidence="2" key="1">
    <citation type="submission" date="2013-10" db="EMBL/GenBank/DDBJ databases">
        <title>Genomic analysis of the causative agents of coccidiosis in chickens.</title>
        <authorList>
            <person name="Reid A.J."/>
            <person name="Blake D."/>
            <person name="Billington K."/>
            <person name="Browne H."/>
            <person name="Dunn M."/>
            <person name="Hung S."/>
            <person name="Kawahara F."/>
            <person name="Miranda-Saavedra D."/>
            <person name="Mourier T."/>
            <person name="Nagra H."/>
            <person name="Otto T.D."/>
            <person name="Rawlings N."/>
            <person name="Sanchez A."/>
            <person name="Sanders M."/>
            <person name="Subramaniam C."/>
            <person name="Tay Y."/>
            <person name="Dear P."/>
            <person name="Doerig C."/>
            <person name="Gruber A."/>
            <person name="Parkinson J."/>
            <person name="Shirley M."/>
            <person name="Wan K.L."/>
            <person name="Berriman M."/>
            <person name="Tomley F."/>
            <person name="Pain A."/>
        </authorList>
    </citation>
    <scope>NUCLEOTIDE SEQUENCE [LARGE SCALE GENOMIC DNA]</scope>
    <source>
        <strain evidence="2">Houghton</strain>
    </source>
</reference>
<keyword evidence="3" id="KW-1185">Reference proteome</keyword>
<dbReference type="GeneID" id="25473382"/>
<sequence>MGPPGAPPGGPRGPPRGPRGPPGGPRGPFESEKKYLELRMCSKVGEDLGALHGGQFAAAEGLEENLLGGISPIRKGGLEQGQVVSAYGHEGLEAPGVKANTSKGRAGDEGPGPLGLQGSSSGAPAVQQQQQQQRQQQQQQRQQRGSDS</sequence>
<evidence type="ECO:0000256" key="1">
    <source>
        <dbReference type="SAM" id="MobiDB-lite"/>
    </source>
</evidence>
<dbReference type="Proteomes" id="UP000030754">
    <property type="component" value="Unassembled WGS sequence"/>
</dbReference>
<feature type="region of interest" description="Disordered" evidence="1">
    <location>
        <begin position="89"/>
        <end position="148"/>
    </location>
</feature>
<evidence type="ECO:0000313" key="3">
    <source>
        <dbReference type="Proteomes" id="UP000030754"/>
    </source>
</evidence>
<dbReference type="VEuPathDB" id="ToxoDB:ENH_00032180"/>
<dbReference type="AlphaFoldDB" id="U6MSL7"/>
<gene>
    <name evidence="2" type="ORF">ENH_00032180</name>
</gene>